<proteinExistence type="predicted"/>
<organism evidence="3 4">
    <name type="scientific">Prochlorococcus marinus (strain MIT 9211)</name>
    <dbReference type="NCBI Taxonomy" id="93059"/>
    <lineage>
        <taxon>Bacteria</taxon>
        <taxon>Bacillati</taxon>
        <taxon>Cyanobacteriota</taxon>
        <taxon>Cyanophyceae</taxon>
        <taxon>Synechococcales</taxon>
        <taxon>Prochlorococcaceae</taxon>
        <taxon>Prochlorococcus</taxon>
    </lineage>
</organism>
<keyword evidence="1" id="KW-0520">NAD</keyword>
<dbReference type="eggNOG" id="COG0451">
    <property type="taxonomic scope" value="Bacteria"/>
</dbReference>
<dbReference type="PRINTS" id="PR01713">
    <property type="entry name" value="NUCEPIMERASE"/>
</dbReference>
<dbReference type="HOGENOM" id="CLU_007383_1_7_3"/>
<dbReference type="Pfam" id="PF01370">
    <property type="entry name" value="Epimerase"/>
    <property type="match status" value="1"/>
</dbReference>
<dbReference type="STRING" id="93059.P9211_12841"/>
<dbReference type="PANTHER" id="PTHR43574">
    <property type="entry name" value="EPIMERASE-RELATED"/>
    <property type="match status" value="1"/>
</dbReference>
<dbReference type="InterPro" id="IPR001509">
    <property type="entry name" value="Epimerase_deHydtase"/>
</dbReference>
<dbReference type="Gene3D" id="3.40.50.720">
    <property type="entry name" value="NAD(P)-binding Rossmann-like Domain"/>
    <property type="match status" value="1"/>
</dbReference>
<keyword evidence="4" id="KW-1185">Reference proteome</keyword>
<reference evidence="3 4" key="1">
    <citation type="journal article" date="2007" name="PLoS Genet.">
        <title>Patterns and implications of gene gain and loss in the evolution of Prochlorococcus.</title>
        <authorList>
            <person name="Kettler G.C."/>
            <person name="Martiny A.C."/>
            <person name="Huang K."/>
            <person name="Zucker J."/>
            <person name="Coleman M.L."/>
            <person name="Rodrigue S."/>
            <person name="Chen F."/>
            <person name="Lapidus A."/>
            <person name="Ferriera S."/>
            <person name="Johnson J."/>
            <person name="Steglich C."/>
            <person name="Church G.M."/>
            <person name="Richardson P."/>
            <person name="Chisholm S.W."/>
        </authorList>
    </citation>
    <scope>NUCLEOTIDE SEQUENCE [LARGE SCALE GENOMIC DNA]</scope>
    <source>
        <strain evidence="4">MIT 9211</strain>
    </source>
</reference>
<evidence type="ECO:0000256" key="1">
    <source>
        <dbReference type="ARBA" id="ARBA00023027"/>
    </source>
</evidence>
<dbReference type="OrthoDB" id="9771073at2"/>
<dbReference type="GO" id="GO:0008460">
    <property type="term" value="F:dTDP-glucose 4,6-dehydratase activity"/>
    <property type="evidence" value="ECO:0007669"/>
    <property type="project" value="UniProtKB-EC"/>
</dbReference>
<dbReference type="EC" id="4.2.1.46" evidence="3"/>
<feature type="domain" description="NAD-dependent epimerase/dehydratase" evidence="2">
    <location>
        <begin position="9"/>
        <end position="247"/>
    </location>
</feature>
<dbReference type="AlphaFoldDB" id="A9BBK3"/>
<dbReference type="RefSeq" id="WP_012195836.1">
    <property type="nucleotide sequence ID" value="NC_009976.1"/>
</dbReference>
<gene>
    <name evidence="3" type="ordered locus">P9211_12841</name>
</gene>
<sequence length="345" mass="38831">MPSFSRPFLVTGAAGFIGAALVKKLLKNGEKVIGIDDLNSYYDPGLKQARLDEIQKILKPSSSEWAFYKIGLEDMDSLRELFLEKSPSVVVNLAAQAGVRYSIENPSAYLNSNLVGFFNILELCRHHSVENLIYASSSSVYGGNRNLPFVETQPVNHPVSFYAATKKSNELMAHSYSHLYKIPATGLRFFTVYGPWGRPDMAPMIFAKAIFSGKPINIYNQGEMLRDFTYIDDIAESLLRCCYKPATPNSNFDSLNPDPSSSLASHRIFNIGNSEPIELLRFIELLEDSLGIRAIKNMLPMQLGDVVATAADTNLLEKWIDFRPRTSIEEGVKMFTKWYRDFYKC</sequence>
<dbReference type="CDD" id="cd05253">
    <property type="entry name" value="UDP_GE_SDE_e"/>
    <property type="match status" value="1"/>
</dbReference>
<evidence type="ECO:0000313" key="3">
    <source>
        <dbReference type="EMBL" id="ABX09215.1"/>
    </source>
</evidence>
<dbReference type="SUPFAM" id="SSF51735">
    <property type="entry name" value="NAD(P)-binding Rossmann-fold domains"/>
    <property type="match status" value="1"/>
</dbReference>
<name>A9BBK3_PROM4</name>
<dbReference type="KEGG" id="pmj:P9211_12841"/>
<accession>A9BBK3</accession>
<protein>
    <submittedName>
        <fullName evidence="3">Putative nucleotide sugar epimerase</fullName>
        <ecNumber evidence="3">4.2.1.46</ecNumber>
    </submittedName>
</protein>
<dbReference type="Proteomes" id="UP000000788">
    <property type="component" value="Chromosome"/>
</dbReference>
<keyword evidence="3" id="KW-0456">Lyase</keyword>
<dbReference type="InterPro" id="IPR036291">
    <property type="entry name" value="NAD(P)-bd_dom_sf"/>
</dbReference>
<evidence type="ECO:0000313" key="4">
    <source>
        <dbReference type="Proteomes" id="UP000000788"/>
    </source>
</evidence>
<dbReference type="EMBL" id="CP000878">
    <property type="protein sequence ID" value="ABX09215.1"/>
    <property type="molecule type" value="Genomic_DNA"/>
</dbReference>
<evidence type="ECO:0000259" key="2">
    <source>
        <dbReference type="Pfam" id="PF01370"/>
    </source>
</evidence>